<dbReference type="Proteomes" id="UP001159641">
    <property type="component" value="Unassembled WGS sequence"/>
</dbReference>
<gene>
    <name evidence="3" type="ORF">J1605_004173</name>
</gene>
<dbReference type="AlphaFoldDB" id="A0AB34HIK7"/>
<feature type="region of interest" description="Disordered" evidence="1">
    <location>
        <begin position="39"/>
        <end position="93"/>
    </location>
</feature>
<evidence type="ECO:0000256" key="1">
    <source>
        <dbReference type="SAM" id="MobiDB-lite"/>
    </source>
</evidence>
<feature type="signal peptide" evidence="2">
    <location>
        <begin position="1"/>
        <end position="35"/>
    </location>
</feature>
<evidence type="ECO:0000313" key="4">
    <source>
        <dbReference type="Proteomes" id="UP001159641"/>
    </source>
</evidence>
<evidence type="ECO:0000256" key="2">
    <source>
        <dbReference type="SAM" id="SignalP"/>
    </source>
</evidence>
<proteinExistence type="predicted"/>
<dbReference type="EMBL" id="JAIQCJ010001183">
    <property type="protein sequence ID" value="KAJ8791948.1"/>
    <property type="molecule type" value="Genomic_DNA"/>
</dbReference>
<comment type="caution">
    <text evidence="3">The sequence shown here is derived from an EMBL/GenBank/DDBJ whole genome shotgun (WGS) entry which is preliminary data.</text>
</comment>
<keyword evidence="4" id="KW-1185">Reference proteome</keyword>
<name>A0AB34HIK7_ESCRO</name>
<feature type="compositionally biased region" description="Pro residues" evidence="1">
    <location>
        <begin position="68"/>
        <end position="77"/>
    </location>
</feature>
<reference evidence="3 4" key="1">
    <citation type="submission" date="2022-11" db="EMBL/GenBank/DDBJ databases">
        <title>Whole genome sequence of Eschrichtius robustus ER-17-0199.</title>
        <authorList>
            <person name="Bruniche-Olsen A."/>
            <person name="Black A.N."/>
            <person name="Fields C.J."/>
            <person name="Walden K."/>
            <person name="Dewoody J.A."/>
        </authorList>
    </citation>
    <scope>NUCLEOTIDE SEQUENCE [LARGE SCALE GENOMIC DNA]</scope>
    <source>
        <strain evidence="3">ER-17-0199</strain>
        <tissue evidence="3">Blubber</tissue>
    </source>
</reference>
<protein>
    <submittedName>
        <fullName evidence="3">Uncharacterized protein</fullName>
    </submittedName>
</protein>
<feature type="region of interest" description="Disordered" evidence="1">
    <location>
        <begin position="111"/>
        <end position="131"/>
    </location>
</feature>
<evidence type="ECO:0000313" key="3">
    <source>
        <dbReference type="EMBL" id="KAJ8791948.1"/>
    </source>
</evidence>
<sequence length="131" mass="13288">MAASLSCLSAGPAASRPSGLSCRLLVLLLLNSGEAAPALRRSRSGSFFPDTATHPPPNPHSRPGQAPRRPPSAPSPLLPLRASPRAVPGIPDSRALSFRLQTRQPCSLLGPCGAGGTPAFPPGGVDVAAET</sequence>
<accession>A0AB34HIK7</accession>
<feature type="chain" id="PRO_5044199321" evidence="2">
    <location>
        <begin position="36"/>
        <end position="131"/>
    </location>
</feature>
<keyword evidence="2" id="KW-0732">Signal</keyword>
<organism evidence="3 4">
    <name type="scientific">Eschrichtius robustus</name>
    <name type="common">California gray whale</name>
    <name type="synonym">Eschrichtius gibbosus</name>
    <dbReference type="NCBI Taxonomy" id="9764"/>
    <lineage>
        <taxon>Eukaryota</taxon>
        <taxon>Metazoa</taxon>
        <taxon>Chordata</taxon>
        <taxon>Craniata</taxon>
        <taxon>Vertebrata</taxon>
        <taxon>Euteleostomi</taxon>
        <taxon>Mammalia</taxon>
        <taxon>Eutheria</taxon>
        <taxon>Laurasiatheria</taxon>
        <taxon>Artiodactyla</taxon>
        <taxon>Whippomorpha</taxon>
        <taxon>Cetacea</taxon>
        <taxon>Mysticeti</taxon>
        <taxon>Eschrichtiidae</taxon>
        <taxon>Eschrichtius</taxon>
    </lineage>
</organism>